<dbReference type="AlphaFoldDB" id="A0A6A7G6M5"/>
<dbReference type="InterPro" id="IPR000594">
    <property type="entry name" value="ThiF_NAD_FAD-bd"/>
</dbReference>
<dbReference type="UniPathway" id="UPA00143"/>
<organism evidence="14">
    <name type="scientific">Hirondellea gigas</name>
    <dbReference type="NCBI Taxonomy" id="1518452"/>
    <lineage>
        <taxon>Eukaryota</taxon>
        <taxon>Metazoa</taxon>
        <taxon>Ecdysozoa</taxon>
        <taxon>Arthropoda</taxon>
        <taxon>Crustacea</taxon>
        <taxon>Multicrustacea</taxon>
        <taxon>Malacostraca</taxon>
        <taxon>Eumalacostraca</taxon>
        <taxon>Peracarida</taxon>
        <taxon>Amphipoda</taxon>
        <taxon>Amphilochidea</taxon>
        <taxon>Lysianassida</taxon>
        <taxon>Lysianassidira</taxon>
        <taxon>Lysianassoidea</taxon>
        <taxon>Lysianassidae</taxon>
        <taxon>Hirondellea</taxon>
    </lineage>
</organism>
<evidence type="ECO:0000256" key="1">
    <source>
        <dbReference type="ARBA" id="ARBA00000488"/>
    </source>
</evidence>
<sequence length="1025" mass="114767">MDSNAMDISDNDLKENGVIDEDLYSRQLYVLGHEAMMKMQKSSVLIVGLNGLGIEIAKNVILAGVKSVALLDNDPVQIGDLSSQFYLVPADIGKPRAAACVKKLTDLNRYVPVSVVEDKLNRELLEKSRYEVVVLINVPFAEQLEIDDLCREIGTKLICADCCGLLGTIFVDNGPNFTVSDVDGEPPLTAIIESVSQDAESVVTVMDESRHGLSDGHYVTFSEVEGMTELNGAEFKIKYIGPYAFSIGDTSTFSKYTSGGRFDQVKKPEIVHFKSLRESSAISADFMVTDFVKMDHPAQLHVLYLALSEFRVATGHHPRPHTTQDRDQVCQIAARIAAALPTPITLDDKLIPRLARCASAVISPMAAAIGGMAAQEVLKSCSGKFMPIKQHLYFDAVECLPTEDLPLEEYQPLNTRYDDQIAVFGKSLQQKLSNLRYFLVGAGAIGCEMLKNWAMMGVASGEKGQITVTDMDSIEKSNLNRQFLFRNRDVTKLKSKAAAAAIQAMNPEIRIVAHANRVGSESENVYNDSFWNSLTGVCTALDNVDARLYVDQKCVYYQKPMLESGTLGTKGNTQIVIPHLTESYGSSRDPPEKSIPICTLKNFPNKIEHTIQWARDQFEGWFKQAPDDVNSYLSSENFLDELAKQQNIQLETLRTIGLSLVDERPSGFDQCIEWARFKFEVEFANNISQLLHAFPADTVTATGTKFWSGPKRAPAVVTFDANDEVHMDYIISAANLRAFNYELNGRDDVDYFKTVLEKVSVPTFVPKKDFHVATTEEEMKKQEEEAVPENLFDEADRLAKRLPQPSSLVGYRLSPCEFEKDNPKNFHIAFITACANLRARNYSIKEVSRHECKLIAGKIIPAIATTTAMVTGLVCLELYKTIQDKPLEAYKNGFANLAIPFLTFGEPVPPVKTKSKLRGKEWEYTLWDRIDIDQGDITLQKFLDLFSEEYGFDVSMLSYGPSILYSFFANPKKVKQRKKKPMSKVAEEVSKTKLRDDERYLILEACVTDENDEDVEIPYIRLKFR</sequence>
<evidence type="ECO:0000256" key="2">
    <source>
        <dbReference type="ARBA" id="ARBA00004906"/>
    </source>
</evidence>
<dbReference type="InterPro" id="IPR019572">
    <property type="entry name" value="UBA_E1_SCCH"/>
</dbReference>
<dbReference type="EC" id="6.2.1.45" evidence="5"/>
<dbReference type="Pfam" id="PF09358">
    <property type="entry name" value="E1_UFD"/>
    <property type="match status" value="1"/>
</dbReference>
<comment type="pathway">
    <text evidence="2">Protein modification; protein ubiquitination.</text>
</comment>
<evidence type="ECO:0000256" key="10">
    <source>
        <dbReference type="ARBA" id="ARBA00030371"/>
    </source>
</evidence>
<dbReference type="Gene3D" id="3.50.50.80">
    <property type="entry name" value="Ubiquitin-activating enzyme E1, inactive adenylation domain, subdomain 1"/>
    <property type="match status" value="1"/>
</dbReference>
<dbReference type="InterPro" id="IPR042449">
    <property type="entry name" value="Ub-E1_IAD_1"/>
</dbReference>
<evidence type="ECO:0000256" key="11">
    <source>
        <dbReference type="PROSITE-ProRule" id="PRU10132"/>
    </source>
</evidence>
<dbReference type="SMART" id="SM00985">
    <property type="entry name" value="UBA_e1_C"/>
    <property type="match status" value="1"/>
</dbReference>
<dbReference type="SUPFAM" id="SSF69572">
    <property type="entry name" value="Activating enzymes of the ubiquitin-like proteins"/>
    <property type="match status" value="2"/>
</dbReference>
<evidence type="ECO:0000259" key="13">
    <source>
        <dbReference type="SMART" id="SM00985"/>
    </source>
</evidence>
<dbReference type="InterPro" id="IPR018075">
    <property type="entry name" value="UBQ-activ_enz_E1"/>
</dbReference>
<dbReference type="InterPro" id="IPR038252">
    <property type="entry name" value="UBA_E1_C_sf"/>
</dbReference>
<dbReference type="Pfam" id="PF16190">
    <property type="entry name" value="E1_FCCH"/>
    <property type="match status" value="1"/>
</dbReference>
<comment type="catalytic activity">
    <reaction evidence="1">
        <text>ATP + ubiquitin + [E1 ubiquitin-activating enzyme]-L-cysteine = AMP + diphosphate + S-ubiquitinyl-[E1 ubiquitin-activating enzyme]-L-cysteine.</text>
        <dbReference type="EC" id="6.2.1.45"/>
    </reaction>
</comment>
<dbReference type="InterPro" id="IPR042302">
    <property type="entry name" value="E1_FCCH_sf"/>
</dbReference>
<dbReference type="FunFam" id="3.50.50.80:FF:000001">
    <property type="entry name" value="ubiquitin-like modifier-activating enzyme 1"/>
    <property type="match status" value="1"/>
</dbReference>
<dbReference type="Pfam" id="PF16191">
    <property type="entry name" value="E1_4HB"/>
    <property type="match status" value="1"/>
</dbReference>
<dbReference type="EMBL" id="IACT01006962">
    <property type="protein sequence ID" value="LAC26084.1"/>
    <property type="molecule type" value="mRNA"/>
</dbReference>
<dbReference type="FunFam" id="3.10.290.60:FF:000001">
    <property type="entry name" value="Ubiquitin-activating enzyme E1 2"/>
    <property type="match status" value="1"/>
</dbReference>
<dbReference type="InterPro" id="IPR032418">
    <property type="entry name" value="E1_FCCH"/>
</dbReference>
<keyword evidence="7 12" id="KW-0547">Nucleotide-binding</keyword>
<dbReference type="PANTHER" id="PTHR10953:SF4">
    <property type="entry name" value="UBIQUITIN-ACTIVATING ENZYME E1 C-TERMINAL DOMAIN-CONTAINING PROTEIN"/>
    <property type="match status" value="1"/>
</dbReference>
<evidence type="ECO:0000256" key="6">
    <source>
        <dbReference type="ARBA" id="ARBA00022598"/>
    </source>
</evidence>
<dbReference type="NCBIfam" id="TIGR01408">
    <property type="entry name" value="Ube1"/>
    <property type="match status" value="1"/>
</dbReference>
<feature type="domain" description="Ubiquitin-activating enzyme E1 C-terminal" evidence="13">
    <location>
        <begin position="890"/>
        <end position="1020"/>
    </location>
</feature>
<dbReference type="GO" id="GO:0006974">
    <property type="term" value="P:DNA damage response"/>
    <property type="evidence" value="ECO:0007669"/>
    <property type="project" value="TreeGrafter"/>
</dbReference>
<dbReference type="Pfam" id="PF10585">
    <property type="entry name" value="UBA_E1_SCCH"/>
    <property type="match status" value="1"/>
</dbReference>
<evidence type="ECO:0000256" key="5">
    <source>
        <dbReference type="ARBA" id="ARBA00012990"/>
    </source>
</evidence>
<dbReference type="FunFam" id="2.40.30.180:FF:000001">
    <property type="entry name" value="ubiquitin-like modifier-activating enzyme 1"/>
    <property type="match status" value="1"/>
</dbReference>
<evidence type="ECO:0000313" key="14">
    <source>
        <dbReference type="EMBL" id="LAC26084.1"/>
    </source>
</evidence>
<dbReference type="Gene3D" id="3.40.50.720">
    <property type="entry name" value="NAD(P)-binding Rossmann-like Domain"/>
    <property type="match status" value="1"/>
</dbReference>
<dbReference type="GO" id="GO:0005737">
    <property type="term" value="C:cytoplasm"/>
    <property type="evidence" value="ECO:0007669"/>
    <property type="project" value="TreeGrafter"/>
</dbReference>
<feature type="active site" description="Glycyl thioester intermediate" evidence="11">
    <location>
        <position position="598"/>
    </location>
</feature>
<evidence type="ECO:0000256" key="7">
    <source>
        <dbReference type="ARBA" id="ARBA00022741"/>
    </source>
</evidence>
<protein>
    <recommendedName>
        <fullName evidence="5">E1 ubiquitin-activating enzyme</fullName>
        <ecNumber evidence="5">6.2.1.45</ecNumber>
    </recommendedName>
    <alternativeName>
        <fullName evidence="10">Ubiquitin-activating enzyme E1</fullName>
    </alternativeName>
</protein>
<dbReference type="CDD" id="cd01491">
    <property type="entry name" value="Ube1_repeat1"/>
    <property type="match status" value="1"/>
</dbReference>
<dbReference type="InterPro" id="IPR042063">
    <property type="entry name" value="Ubi_acti_E1_SCCH"/>
</dbReference>
<dbReference type="GO" id="GO:0004839">
    <property type="term" value="F:ubiquitin activating enzyme activity"/>
    <property type="evidence" value="ECO:0007669"/>
    <property type="project" value="UniProtKB-EC"/>
</dbReference>
<dbReference type="FunFam" id="3.40.50.720:FF:000015">
    <property type="entry name" value="Ubiquitin-activating enzyme E1 1"/>
    <property type="match status" value="1"/>
</dbReference>
<reference evidence="14" key="1">
    <citation type="submission" date="2017-11" db="EMBL/GenBank/DDBJ databases">
        <title>The sensing device of the deep-sea amphipod.</title>
        <authorList>
            <person name="Kobayashi H."/>
            <person name="Nagahama T."/>
            <person name="Arai W."/>
            <person name="Sasagawa Y."/>
            <person name="Umeda M."/>
            <person name="Hayashi T."/>
            <person name="Nikaido I."/>
            <person name="Watanabe H."/>
            <person name="Oguri K."/>
            <person name="Kitazato H."/>
            <person name="Fujioka K."/>
            <person name="Kido Y."/>
            <person name="Takami H."/>
        </authorList>
    </citation>
    <scope>NUCLEOTIDE SEQUENCE</scope>
    <source>
        <tissue evidence="14">Whole body</tissue>
    </source>
</reference>
<dbReference type="GO" id="GO:0005634">
    <property type="term" value="C:nucleus"/>
    <property type="evidence" value="ECO:0007669"/>
    <property type="project" value="TreeGrafter"/>
</dbReference>
<dbReference type="Pfam" id="PF00899">
    <property type="entry name" value="ThiF"/>
    <property type="match status" value="1"/>
</dbReference>
<dbReference type="InterPro" id="IPR033127">
    <property type="entry name" value="UBQ-activ_enz_E1_Cys_AS"/>
</dbReference>
<evidence type="ECO:0000256" key="8">
    <source>
        <dbReference type="ARBA" id="ARBA00022786"/>
    </source>
</evidence>
<dbReference type="Gene3D" id="2.40.30.180">
    <property type="entry name" value="Ubiquitin-activating enzyme E1, FCCH domain"/>
    <property type="match status" value="1"/>
</dbReference>
<dbReference type="GO" id="GO:0005524">
    <property type="term" value="F:ATP binding"/>
    <property type="evidence" value="ECO:0007669"/>
    <property type="project" value="UniProtKB-KW"/>
</dbReference>
<comment type="subunit">
    <text evidence="4">Monomer.</text>
</comment>
<dbReference type="PANTHER" id="PTHR10953">
    <property type="entry name" value="UBIQUITIN-ACTIVATING ENZYME E1"/>
    <property type="match status" value="1"/>
</dbReference>
<dbReference type="InterPro" id="IPR045886">
    <property type="entry name" value="ThiF/MoeB/HesA"/>
</dbReference>
<dbReference type="Gene3D" id="3.40.50.12550">
    <property type="entry name" value="Ubiquitin-activating enzyme E1, inactive adenylation domain, subdomain 2"/>
    <property type="match status" value="1"/>
</dbReference>
<dbReference type="InterPro" id="IPR018965">
    <property type="entry name" value="Ub-activating_enz_E1_C"/>
</dbReference>
<dbReference type="InterPro" id="IPR000011">
    <property type="entry name" value="UBQ/SUMO-activ_enz_E1-like"/>
</dbReference>
<dbReference type="PRINTS" id="PR01849">
    <property type="entry name" value="UBIQUITINACT"/>
</dbReference>
<dbReference type="InterPro" id="IPR032420">
    <property type="entry name" value="E1_4HB"/>
</dbReference>
<evidence type="ECO:0000256" key="9">
    <source>
        <dbReference type="ARBA" id="ARBA00022840"/>
    </source>
</evidence>
<evidence type="ECO:0000256" key="12">
    <source>
        <dbReference type="RuleBase" id="RU000519"/>
    </source>
</evidence>
<dbReference type="CDD" id="cd01490">
    <property type="entry name" value="Ube1_repeat2"/>
    <property type="match status" value="1"/>
</dbReference>
<dbReference type="PROSITE" id="PS00865">
    <property type="entry name" value="UBIQUITIN_ACTIVAT_2"/>
    <property type="match status" value="1"/>
</dbReference>
<accession>A0A6A7G6M5</accession>
<dbReference type="Gene3D" id="3.10.290.60">
    <property type="entry name" value="Ubiquitin-activating enzyme E1, UFD domain"/>
    <property type="match status" value="1"/>
</dbReference>
<evidence type="ECO:0000256" key="3">
    <source>
        <dbReference type="ARBA" id="ARBA00005673"/>
    </source>
</evidence>
<dbReference type="InterPro" id="IPR035985">
    <property type="entry name" value="Ubiquitin-activating_enz"/>
</dbReference>
<keyword evidence="8 12" id="KW-0833">Ubl conjugation pathway</keyword>
<name>A0A6A7G6M5_9CRUS</name>
<evidence type="ECO:0000256" key="4">
    <source>
        <dbReference type="ARBA" id="ARBA00011245"/>
    </source>
</evidence>
<dbReference type="Gene3D" id="1.10.10.2660">
    <property type="entry name" value="Ubiquitin-activating enzyme E1, SCCH domain"/>
    <property type="match status" value="1"/>
</dbReference>
<proteinExistence type="evidence at transcript level"/>
<dbReference type="FunFam" id="1.10.10.2660:FF:000001">
    <property type="entry name" value="Ubiquitin-activating enzyme E1 1"/>
    <property type="match status" value="1"/>
</dbReference>
<keyword evidence="9 12" id="KW-0067">ATP-binding</keyword>
<comment type="similarity">
    <text evidence="3 12">Belongs to the ubiquitin-activating E1 family.</text>
</comment>
<dbReference type="GO" id="GO:0006511">
    <property type="term" value="P:ubiquitin-dependent protein catabolic process"/>
    <property type="evidence" value="ECO:0007669"/>
    <property type="project" value="TreeGrafter"/>
</dbReference>
<keyword evidence="6 12" id="KW-0436">Ligase</keyword>